<accession>A0A397TFM9</accession>
<dbReference type="EMBL" id="QKYT01000056">
    <property type="protein sequence ID" value="RIA95736.1"/>
    <property type="molecule type" value="Genomic_DNA"/>
</dbReference>
<gene>
    <name evidence="1" type="ORF">C1645_816330</name>
</gene>
<evidence type="ECO:0000313" key="2">
    <source>
        <dbReference type="Proteomes" id="UP000265703"/>
    </source>
</evidence>
<comment type="caution">
    <text evidence="1">The sequence shown here is derived from an EMBL/GenBank/DDBJ whole genome shotgun (WGS) entry which is preliminary data.</text>
</comment>
<name>A0A397TFM9_9GLOM</name>
<proteinExistence type="predicted"/>
<organism evidence="1 2">
    <name type="scientific">Glomus cerebriforme</name>
    <dbReference type="NCBI Taxonomy" id="658196"/>
    <lineage>
        <taxon>Eukaryota</taxon>
        <taxon>Fungi</taxon>
        <taxon>Fungi incertae sedis</taxon>
        <taxon>Mucoromycota</taxon>
        <taxon>Glomeromycotina</taxon>
        <taxon>Glomeromycetes</taxon>
        <taxon>Glomerales</taxon>
        <taxon>Glomeraceae</taxon>
        <taxon>Glomus</taxon>
    </lineage>
</organism>
<dbReference type="Proteomes" id="UP000265703">
    <property type="component" value="Unassembled WGS sequence"/>
</dbReference>
<evidence type="ECO:0000313" key="1">
    <source>
        <dbReference type="EMBL" id="RIA95736.1"/>
    </source>
</evidence>
<protein>
    <submittedName>
        <fullName evidence="1">Uncharacterized protein</fullName>
    </submittedName>
</protein>
<dbReference type="AlphaFoldDB" id="A0A397TFM9"/>
<dbReference type="STRING" id="658196.A0A397TFM9"/>
<reference evidence="1 2" key="1">
    <citation type="submission" date="2018-06" db="EMBL/GenBank/DDBJ databases">
        <title>Comparative genomics reveals the genomic features of Rhizophagus irregularis, R. cerebriforme, R. diaphanum and Gigaspora rosea, and their symbiotic lifestyle signature.</title>
        <authorList>
            <person name="Morin E."/>
            <person name="San Clemente H."/>
            <person name="Chen E.C.H."/>
            <person name="De La Providencia I."/>
            <person name="Hainaut M."/>
            <person name="Kuo A."/>
            <person name="Kohler A."/>
            <person name="Murat C."/>
            <person name="Tang N."/>
            <person name="Roy S."/>
            <person name="Loubradou J."/>
            <person name="Henrissat B."/>
            <person name="Grigoriev I.V."/>
            <person name="Corradi N."/>
            <person name="Roux C."/>
            <person name="Martin F.M."/>
        </authorList>
    </citation>
    <scope>NUCLEOTIDE SEQUENCE [LARGE SCALE GENOMIC DNA]</scope>
    <source>
        <strain evidence="1 2">DAOM 227022</strain>
    </source>
</reference>
<keyword evidence="2" id="KW-1185">Reference proteome</keyword>
<sequence length="97" mass="11083">MANIMLDHDKWIFYTVHKLGSKEESYKDSFSGSIRLISEDYKLNPTEFIKQLLLNISSILPVDPERLESNGPYQIDTSVSPEQLIIPLQIKSTNDPS</sequence>